<proteinExistence type="predicted"/>
<feature type="region of interest" description="Disordered" evidence="1">
    <location>
        <begin position="541"/>
        <end position="594"/>
    </location>
</feature>
<feature type="region of interest" description="Disordered" evidence="1">
    <location>
        <begin position="390"/>
        <end position="409"/>
    </location>
</feature>
<gene>
    <name evidence="2" type="ORF">CSSPTR1EN2_LOCUS5879</name>
</gene>
<feature type="compositionally biased region" description="Polar residues" evidence="1">
    <location>
        <begin position="541"/>
        <end position="561"/>
    </location>
</feature>
<protein>
    <submittedName>
        <fullName evidence="2">Uncharacterized protein</fullName>
    </submittedName>
</protein>
<feature type="region of interest" description="Disordered" evidence="1">
    <location>
        <begin position="166"/>
        <end position="188"/>
    </location>
</feature>
<sequence>MGVCASRTGKQEDSKEGGSSQKNSFSGVDPCSLGFKALSFDSPGSSAEVGDIGKLGTLLCRKRSCNVVIGGFGKNHHEMLLHSCSSSSSRRRRRRSPLGSLVGELSSLTSYLQQSSPSLVREQLDIHELEAIAKTYAESAAKAAAHDIFMFLKENDQLLAAVPAAAAAPSPEEDEDVDSEQAEAAEVENGVVETVQSSSATAEENSHSQFEQMDHPVLDLGRSASAIHDRESVLEGCSFEYVPAAAATTRSSGGSSWASVVNAAGQSSSAAASCLAATTKHVRLPNVVPVSPAAAAVSCPRVSTVGLVSPEDRHHAAAATTDVVEDLEESQGCLACFSLANGLRINLLTACSNSSSCQAAVRAAAAAAAACCRGSSSDCRTQEQRPDDADADAFFSFPSSPASAAHHHHHHFEEAILGSSARKLNSDQQQQQVQCLDVELRSSSSIESSSSRTEENLSARSAASNAAFSEGAFGSPFPVLWGGGTTNYSSWKADDLQPAAGGTTNKLRLQGFTQLEDQGRRACSTTTRAATLACNNSVASDSIASTATTEPDSPQTSSSNEDLGIRDVHDDDNDDDDDDGDDSSSDLFEIGNIQDGGGSSNSLIMGFTGLDFPCLPIKKSFTSAKEVSEISASSSGRFLSAPLCDPGSVRNLMRGAKAVHVANRRAKVLKEQARVKAKSAELVKAVIGADATKSGQQGKGLVLMKLGRLRQKDVAVKKCNREAKHSRLSR</sequence>
<keyword evidence="3" id="KW-1185">Reference proteome</keyword>
<feature type="compositionally biased region" description="Low complexity" evidence="1">
    <location>
        <begin position="392"/>
        <end position="404"/>
    </location>
</feature>
<feature type="compositionally biased region" description="Acidic residues" evidence="1">
    <location>
        <begin position="570"/>
        <end position="584"/>
    </location>
</feature>
<feature type="region of interest" description="Disordered" evidence="1">
    <location>
        <begin position="1"/>
        <end position="25"/>
    </location>
</feature>
<evidence type="ECO:0000256" key="1">
    <source>
        <dbReference type="SAM" id="MobiDB-lite"/>
    </source>
</evidence>
<reference evidence="2" key="1">
    <citation type="submission" date="2024-02" db="EMBL/GenBank/DDBJ databases">
        <authorList>
            <consortium name="ELIXIR-Norway"/>
            <consortium name="Elixir Norway"/>
        </authorList>
    </citation>
    <scope>NUCLEOTIDE SEQUENCE</scope>
</reference>
<feature type="compositionally biased region" description="Acidic residues" evidence="1">
    <location>
        <begin position="171"/>
        <end position="186"/>
    </location>
</feature>
<organism evidence="2 3">
    <name type="scientific">Sphagnum troendelagicum</name>
    <dbReference type="NCBI Taxonomy" id="128251"/>
    <lineage>
        <taxon>Eukaryota</taxon>
        <taxon>Viridiplantae</taxon>
        <taxon>Streptophyta</taxon>
        <taxon>Embryophyta</taxon>
        <taxon>Bryophyta</taxon>
        <taxon>Sphagnophytina</taxon>
        <taxon>Sphagnopsida</taxon>
        <taxon>Sphagnales</taxon>
        <taxon>Sphagnaceae</taxon>
        <taxon>Sphagnum</taxon>
    </lineage>
</organism>
<evidence type="ECO:0000313" key="2">
    <source>
        <dbReference type="EMBL" id="CAK9201382.1"/>
    </source>
</evidence>
<dbReference type="Proteomes" id="UP001497512">
    <property type="component" value="Chromosome 13"/>
</dbReference>
<dbReference type="EMBL" id="OZ019905">
    <property type="protein sequence ID" value="CAK9201382.1"/>
    <property type="molecule type" value="Genomic_DNA"/>
</dbReference>
<evidence type="ECO:0000313" key="3">
    <source>
        <dbReference type="Proteomes" id="UP001497512"/>
    </source>
</evidence>
<accession>A0ABP0TPL1</accession>
<name>A0ABP0TPL1_9BRYO</name>